<evidence type="ECO:0000256" key="5">
    <source>
        <dbReference type="SAM" id="MobiDB-lite"/>
    </source>
</evidence>
<dbReference type="InParanoid" id="A0A0V0R6A1"/>
<proteinExistence type="predicted"/>
<organism evidence="7 8">
    <name type="scientific">Pseudocohnilembus persalinus</name>
    <name type="common">Ciliate</name>
    <dbReference type="NCBI Taxonomy" id="266149"/>
    <lineage>
        <taxon>Eukaryota</taxon>
        <taxon>Sar</taxon>
        <taxon>Alveolata</taxon>
        <taxon>Ciliophora</taxon>
        <taxon>Intramacronucleata</taxon>
        <taxon>Oligohymenophorea</taxon>
        <taxon>Scuticociliatia</taxon>
        <taxon>Philasterida</taxon>
        <taxon>Pseudocohnilembidae</taxon>
        <taxon>Pseudocohnilembus</taxon>
    </lineage>
</organism>
<name>A0A0V0R6A1_PSEPJ</name>
<feature type="region of interest" description="Disordered" evidence="5">
    <location>
        <begin position="495"/>
        <end position="568"/>
    </location>
</feature>
<evidence type="ECO:0000256" key="4">
    <source>
        <dbReference type="SAM" id="Coils"/>
    </source>
</evidence>
<dbReference type="GO" id="GO:0016301">
    <property type="term" value="F:kinase activity"/>
    <property type="evidence" value="ECO:0007669"/>
    <property type="project" value="UniProtKB-KW"/>
</dbReference>
<feature type="domain" description="CHHC U11-48K-type" evidence="6">
    <location>
        <begin position="35"/>
        <end position="62"/>
    </location>
</feature>
<evidence type="ECO:0000256" key="3">
    <source>
        <dbReference type="ARBA" id="ARBA00022833"/>
    </source>
</evidence>
<feature type="region of interest" description="Disordered" evidence="5">
    <location>
        <begin position="727"/>
        <end position="748"/>
    </location>
</feature>
<feature type="compositionally biased region" description="Low complexity" evidence="5">
    <location>
        <begin position="222"/>
        <end position="242"/>
    </location>
</feature>
<evidence type="ECO:0000256" key="1">
    <source>
        <dbReference type="ARBA" id="ARBA00022723"/>
    </source>
</evidence>
<dbReference type="InterPro" id="IPR036236">
    <property type="entry name" value="Znf_C2H2_sf"/>
</dbReference>
<feature type="coiled-coil region" evidence="4">
    <location>
        <begin position="157"/>
        <end position="186"/>
    </location>
</feature>
<dbReference type="OrthoDB" id="10069248at2759"/>
<accession>A0A0V0R6A1</accession>
<sequence>MYSGDYNNNKKSNNQPFKNKKPVKKFQQQPLQDGYVQCPFNRNHTMPEKKLAWHIVKCPDKQHFSQCQYCQKYYYKPKIAIHEETCQGKIRHQRDINQKAQQTMQNLSEQMQAWEQSYNQDNNYMSESNPRRRANNQQNSLQNQSSMMNLSSSNDQISFIEKRLDKQNQLKQNQNQNKNAQILQSDSSDDSQDYNNQKSFQQIQNKYTNSISGQNQQLSQINKSNSCSDSYSDSSSVYQKESQIQKKIKNNNKIRQQKNLKNKINFQNMLQQNYQQDREISSNSNDLSDNQSFSSQQDEIQQNEHNNNQIISKNRNFVQKSINLNSSCSSESDSDYEQQNNNYNKMKKIVDQKNVQLQKQQSSSLKQQLPVQQLSKQSSYQNQHQNKNYNNNQFINHKGSDEDEEEEKEKYQNYRGNNNIYSDQSDDYQNQSQDQQFYDSQELSYQNQNRSYNTQNQNQSGYIKQKNQYINNQNNNTYKNGQNNSRFQYNINQERQNSSNYNNQKNYDRSKNYYNNNNNYNYKNNYQKQQFNKNYSNYNNDKNKNNSINSSFQSQNQSQNYNQSLNQSQQQGYMINNISLSLIKPQSQSQVSSKMSFYKKKKQYEQQQDFSKYIENDQSQSNIDMKDMENILDLIEKDEEENFHNKNGYCVLELKLENIYINENKQIKIGSNLVIGQNLKKIDMLRNITVYDDGPYTRSPEILEKSIQIEQQKQTLTNHKIHSVIQQNDEKSTEIQNNSNSGSNFVNNHNNIENVQQFRQSYTHFSLHSNLNQPSKIDHNQSSINDNNSDFKENSYNNFEDDQEQLLKQQNCSKLQDKKSILHKKLNQNQKNQSQLQQNENNELQTKQQNQNNSTQITTEERNKFKADIWLLAVLYYKLITGRYPFQGHISYKVLEEIKNKTEIFQHSDQISQYSKEFLELVLIKGKNVEERPDWVEIYNLSLFKQDEMPLNTPFYDFKSLQNSSVYNAQIRQNSIEFYQNLEEYKPKINYFQKKQSQFSVINKILPSPTSQISQELNFNQLKEQIESEEAHKQMENGSLQKYLDFRNKLFHFHKTITYLQKAQINEKQIAPQKIIPGLENFKTAIFLLQKMIYLNLKQLYSHLFENNNKFNLIPQLFEEIIKSEAYSKFTEVIKFELDYIQKQLEISIAYLYPILKTTKQILNANNNLSQTLSQKEKLEKLEDFEFILNQEQQQQFLSYFLDYFKNFKENLEQFTIPSLSKHKSSMDSFQTPAFSCDENEFNIKLEEIQNEKIQKYEQNNISFKNLTIILNLINTCINFQFAAQDYQFQITNQDYYHRDTEIYQKISFSLQSMQ</sequence>
<gene>
    <name evidence="7" type="ORF">PPERSA_05280</name>
</gene>
<feature type="compositionally biased region" description="Low complexity" evidence="5">
    <location>
        <begin position="496"/>
        <end position="505"/>
    </location>
</feature>
<keyword evidence="7" id="KW-0808">Transferase</keyword>
<dbReference type="SUPFAM" id="SSF57667">
    <property type="entry name" value="beta-beta-alpha zinc fingers"/>
    <property type="match status" value="1"/>
</dbReference>
<feature type="region of interest" description="Disordered" evidence="5">
    <location>
        <begin position="1"/>
        <end position="28"/>
    </location>
</feature>
<feature type="compositionally biased region" description="Low complexity" evidence="5">
    <location>
        <begin position="737"/>
        <end position="748"/>
    </location>
</feature>
<protein>
    <submittedName>
        <fullName evidence="7">Protein kinase-like domain</fullName>
    </submittedName>
</protein>
<dbReference type="Pfam" id="PF05253">
    <property type="entry name" value="zf-U11-48K"/>
    <property type="match status" value="1"/>
</dbReference>
<feature type="region of interest" description="Disordered" evidence="5">
    <location>
        <begin position="121"/>
        <end position="144"/>
    </location>
</feature>
<dbReference type="GO" id="GO:0008270">
    <property type="term" value="F:zinc ion binding"/>
    <property type="evidence" value="ECO:0007669"/>
    <property type="project" value="UniProtKB-KW"/>
</dbReference>
<evidence type="ECO:0000259" key="6">
    <source>
        <dbReference type="PROSITE" id="PS51800"/>
    </source>
</evidence>
<feature type="region of interest" description="Disordered" evidence="5">
    <location>
        <begin position="770"/>
        <end position="796"/>
    </location>
</feature>
<dbReference type="PROSITE" id="PS51800">
    <property type="entry name" value="ZF_CHHC_U11_48K"/>
    <property type="match status" value="1"/>
</dbReference>
<feature type="compositionally biased region" description="Low complexity" evidence="5">
    <location>
        <begin position="421"/>
        <end position="436"/>
    </location>
</feature>
<dbReference type="InterPro" id="IPR011009">
    <property type="entry name" value="Kinase-like_dom_sf"/>
</dbReference>
<dbReference type="Gene3D" id="1.10.510.10">
    <property type="entry name" value="Transferase(Phosphotransferase) domain 1"/>
    <property type="match status" value="1"/>
</dbReference>
<feature type="compositionally biased region" description="Low complexity" evidence="5">
    <location>
        <begin position="512"/>
        <end position="568"/>
    </location>
</feature>
<feature type="region of interest" description="Disordered" evidence="5">
    <location>
        <begin position="354"/>
        <end position="436"/>
    </location>
</feature>
<feature type="region of interest" description="Disordered" evidence="5">
    <location>
        <begin position="275"/>
        <end position="301"/>
    </location>
</feature>
<keyword evidence="1" id="KW-0479">Metal-binding</keyword>
<evidence type="ECO:0000313" key="8">
    <source>
        <dbReference type="Proteomes" id="UP000054937"/>
    </source>
</evidence>
<keyword evidence="8" id="KW-1185">Reference proteome</keyword>
<feature type="coiled-coil region" evidence="4">
    <location>
        <begin position="90"/>
        <end position="117"/>
    </location>
</feature>
<feature type="compositionally biased region" description="Polar residues" evidence="5">
    <location>
        <begin position="1"/>
        <end position="17"/>
    </location>
</feature>
<feature type="compositionally biased region" description="Low complexity" evidence="5">
    <location>
        <begin position="354"/>
        <end position="393"/>
    </location>
</feature>
<keyword evidence="3" id="KW-0862">Zinc</keyword>
<feature type="compositionally biased region" description="Low complexity" evidence="5">
    <location>
        <begin position="281"/>
        <end position="301"/>
    </location>
</feature>
<dbReference type="EMBL" id="LDAU01000042">
    <property type="protein sequence ID" value="KRX09888.1"/>
    <property type="molecule type" value="Genomic_DNA"/>
</dbReference>
<feature type="region of interest" description="Disordered" evidence="5">
    <location>
        <begin position="214"/>
        <end position="253"/>
    </location>
</feature>
<dbReference type="InterPro" id="IPR022776">
    <property type="entry name" value="TRM13/UPF0224_CHHC_Znf_dom"/>
</dbReference>
<evidence type="ECO:0000313" key="7">
    <source>
        <dbReference type="EMBL" id="KRX09888.1"/>
    </source>
</evidence>
<comment type="caution">
    <text evidence="7">The sequence shown here is derived from an EMBL/GenBank/DDBJ whole genome shotgun (WGS) entry which is preliminary data.</text>
</comment>
<dbReference type="Proteomes" id="UP000054937">
    <property type="component" value="Unassembled WGS sequence"/>
</dbReference>
<dbReference type="SUPFAM" id="SSF56112">
    <property type="entry name" value="Protein kinase-like (PK-like)"/>
    <property type="match status" value="1"/>
</dbReference>
<reference evidence="7 8" key="1">
    <citation type="journal article" date="2015" name="Sci. Rep.">
        <title>Genome of the facultative scuticociliatosis pathogen Pseudocohnilembus persalinus provides insight into its virulence through horizontal gene transfer.</title>
        <authorList>
            <person name="Xiong J."/>
            <person name="Wang G."/>
            <person name="Cheng J."/>
            <person name="Tian M."/>
            <person name="Pan X."/>
            <person name="Warren A."/>
            <person name="Jiang C."/>
            <person name="Yuan D."/>
            <person name="Miao W."/>
        </authorList>
    </citation>
    <scope>NUCLEOTIDE SEQUENCE [LARGE SCALE GENOMIC DNA]</scope>
    <source>
        <strain evidence="7">36N120E</strain>
    </source>
</reference>
<feature type="compositionally biased region" description="Low complexity" evidence="5">
    <location>
        <begin position="135"/>
        <end position="144"/>
    </location>
</feature>
<keyword evidence="4" id="KW-0175">Coiled coil</keyword>
<evidence type="ECO:0000256" key="2">
    <source>
        <dbReference type="ARBA" id="ARBA00022771"/>
    </source>
</evidence>
<keyword evidence="2" id="KW-0863">Zinc-finger</keyword>
<keyword evidence="7" id="KW-0418">Kinase</keyword>